<dbReference type="InterPro" id="IPR050680">
    <property type="entry name" value="YpeA/RimI_acetyltransf"/>
</dbReference>
<dbReference type="PROSITE" id="PS51186">
    <property type="entry name" value="GNAT"/>
    <property type="match status" value="1"/>
</dbReference>
<proteinExistence type="predicted"/>
<evidence type="ECO:0000259" key="3">
    <source>
        <dbReference type="PROSITE" id="PS51186"/>
    </source>
</evidence>
<evidence type="ECO:0000256" key="1">
    <source>
        <dbReference type="ARBA" id="ARBA00022679"/>
    </source>
</evidence>
<gene>
    <name evidence="4" type="ORF">GCM10025864_37300</name>
</gene>
<protein>
    <recommendedName>
        <fullName evidence="3">N-acetyltransferase domain-containing protein</fullName>
    </recommendedName>
</protein>
<organism evidence="4 5">
    <name type="scientific">Luteimicrobium album</name>
    <dbReference type="NCBI Taxonomy" id="1054550"/>
    <lineage>
        <taxon>Bacteria</taxon>
        <taxon>Bacillati</taxon>
        <taxon>Actinomycetota</taxon>
        <taxon>Actinomycetes</taxon>
        <taxon>Micrococcales</taxon>
        <taxon>Luteimicrobium</taxon>
    </lineage>
</organism>
<reference evidence="5" key="1">
    <citation type="journal article" date="2019" name="Int. J. Syst. Evol. Microbiol.">
        <title>The Global Catalogue of Microorganisms (GCM) 10K type strain sequencing project: providing services to taxonomists for standard genome sequencing and annotation.</title>
        <authorList>
            <consortium name="The Broad Institute Genomics Platform"/>
            <consortium name="The Broad Institute Genome Sequencing Center for Infectious Disease"/>
            <person name="Wu L."/>
            <person name="Ma J."/>
        </authorList>
    </citation>
    <scope>NUCLEOTIDE SEQUENCE [LARGE SCALE GENOMIC DNA]</scope>
    <source>
        <strain evidence="5">NBRC 106348</strain>
    </source>
</reference>
<name>A0ABQ6I5M0_9MICO</name>
<dbReference type="PANTHER" id="PTHR43420:SF3">
    <property type="entry name" value="N-ACETYLTRANSFERASE DOMAIN-CONTAINING PROTEIN"/>
    <property type="match status" value="1"/>
</dbReference>
<dbReference type="PANTHER" id="PTHR43420">
    <property type="entry name" value="ACETYLTRANSFERASE"/>
    <property type="match status" value="1"/>
</dbReference>
<dbReference type="CDD" id="cd04301">
    <property type="entry name" value="NAT_SF"/>
    <property type="match status" value="1"/>
</dbReference>
<feature type="domain" description="N-acetyltransferase" evidence="3">
    <location>
        <begin position="149"/>
        <end position="287"/>
    </location>
</feature>
<keyword evidence="1" id="KW-0808">Transferase</keyword>
<dbReference type="SUPFAM" id="SSF55729">
    <property type="entry name" value="Acyl-CoA N-acyltransferases (Nat)"/>
    <property type="match status" value="1"/>
</dbReference>
<keyword evidence="2" id="KW-0012">Acyltransferase</keyword>
<dbReference type="Gene3D" id="3.40.630.30">
    <property type="match status" value="1"/>
</dbReference>
<dbReference type="InterPro" id="IPR000182">
    <property type="entry name" value="GNAT_dom"/>
</dbReference>
<comment type="caution">
    <text evidence="4">The sequence shown here is derived from an EMBL/GenBank/DDBJ whole genome shotgun (WGS) entry which is preliminary data.</text>
</comment>
<keyword evidence="5" id="KW-1185">Reference proteome</keyword>
<dbReference type="EMBL" id="BSUK01000001">
    <property type="protein sequence ID" value="GMA25971.1"/>
    <property type="molecule type" value="Genomic_DNA"/>
</dbReference>
<dbReference type="RefSeq" id="WP_284294398.1">
    <property type="nucleotide sequence ID" value="NZ_BSUK01000001.1"/>
</dbReference>
<evidence type="ECO:0000313" key="4">
    <source>
        <dbReference type="EMBL" id="GMA25971.1"/>
    </source>
</evidence>
<sequence length="287" mass="30139">MATTLDDPGTTDLDEALGALRDWQEEGTPLQLHPGDLGWKARAGASTAAAAVRAWRGRGEIVALGMLDAPDLLRLALAPESFQDEGLAHQVLADLADETRGVLPAGQAYLETPNGVLLHDLVLTEGWEPGESWTPLRRELDEAVPDPGLTIAVAGPEDVHDRVAVHRASFPGSTFTEESWRAMAATSAYAGARCLVAYDDGTAVAAATVWSAGRRPGLLEPVGVHSEHRGHGYGTAISLAAARALRELGSSSAIVCTPTANEAAVATYRSAGFVPEKLRLDAVRGGR</sequence>
<dbReference type="Pfam" id="PF00583">
    <property type="entry name" value="Acetyltransf_1"/>
    <property type="match status" value="1"/>
</dbReference>
<accession>A0ABQ6I5M0</accession>
<evidence type="ECO:0000313" key="5">
    <source>
        <dbReference type="Proteomes" id="UP001157091"/>
    </source>
</evidence>
<dbReference type="InterPro" id="IPR016181">
    <property type="entry name" value="Acyl_CoA_acyltransferase"/>
</dbReference>
<evidence type="ECO:0000256" key="2">
    <source>
        <dbReference type="ARBA" id="ARBA00023315"/>
    </source>
</evidence>
<dbReference type="Proteomes" id="UP001157091">
    <property type="component" value="Unassembled WGS sequence"/>
</dbReference>